<name>A0ABR9H934_9BACT</name>
<reference evidence="1 2" key="1">
    <citation type="submission" date="2020-10" db="EMBL/GenBank/DDBJ databases">
        <title>Genomic Encyclopedia of Type Strains, Phase IV (KMG-IV): sequencing the most valuable type-strain genomes for metagenomic binning, comparative biology and taxonomic classification.</title>
        <authorList>
            <person name="Goeker M."/>
        </authorList>
    </citation>
    <scope>NUCLEOTIDE SEQUENCE [LARGE SCALE GENOMIC DNA]</scope>
    <source>
        <strain evidence="1 2">DSM 4194</strain>
    </source>
</reference>
<protein>
    <recommendedName>
        <fullName evidence="3">Transposase</fullName>
    </recommendedName>
</protein>
<organism evidence="1 2">
    <name type="scientific">Desulfomicrobium macestii</name>
    <dbReference type="NCBI Taxonomy" id="90731"/>
    <lineage>
        <taxon>Bacteria</taxon>
        <taxon>Pseudomonadati</taxon>
        <taxon>Thermodesulfobacteriota</taxon>
        <taxon>Desulfovibrionia</taxon>
        <taxon>Desulfovibrionales</taxon>
        <taxon>Desulfomicrobiaceae</taxon>
        <taxon>Desulfomicrobium</taxon>
    </lineage>
</organism>
<sequence length="55" mass="6235">MTVSGKTFKVVRLNAMEGNEEMLTVETIRKIKLAHGRDEKSIGQIARDFNLSRNT</sequence>
<evidence type="ECO:0000313" key="1">
    <source>
        <dbReference type="EMBL" id="MBE1427210.1"/>
    </source>
</evidence>
<dbReference type="Proteomes" id="UP000639010">
    <property type="component" value="Unassembled WGS sequence"/>
</dbReference>
<keyword evidence="2" id="KW-1185">Reference proteome</keyword>
<dbReference type="EMBL" id="JADBGG010000050">
    <property type="protein sequence ID" value="MBE1427210.1"/>
    <property type="molecule type" value="Genomic_DNA"/>
</dbReference>
<evidence type="ECO:0000313" key="2">
    <source>
        <dbReference type="Proteomes" id="UP000639010"/>
    </source>
</evidence>
<proteinExistence type="predicted"/>
<comment type="caution">
    <text evidence="1">The sequence shown here is derived from an EMBL/GenBank/DDBJ whole genome shotgun (WGS) entry which is preliminary data.</text>
</comment>
<gene>
    <name evidence="1" type="ORF">H4684_003900</name>
</gene>
<accession>A0ABR9H934</accession>
<evidence type="ECO:0008006" key="3">
    <source>
        <dbReference type="Google" id="ProtNLM"/>
    </source>
</evidence>
<dbReference type="RefSeq" id="WP_192624980.1">
    <property type="nucleotide sequence ID" value="NZ_JADBGG010000050.1"/>
</dbReference>